<organism evidence="2 3">
    <name type="scientific">Prevotella herbatica</name>
    <dbReference type="NCBI Taxonomy" id="2801997"/>
    <lineage>
        <taxon>Bacteria</taxon>
        <taxon>Pseudomonadati</taxon>
        <taxon>Bacteroidota</taxon>
        <taxon>Bacteroidia</taxon>
        <taxon>Bacteroidales</taxon>
        <taxon>Prevotellaceae</taxon>
        <taxon>Prevotella</taxon>
    </lineage>
</organism>
<protein>
    <recommendedName>
        <fullName evidence="4">Polysaccharide biosynthesis protein C-terminal domain-containing protein</fullName>
    </recommendedName>
</protein>
<evidence type="ECO:0000256" key="1">
    <source>
        <dbReference type="SAM" id="Phobius"/>
    </source>
</evidence>
<reference evidence="2 3" key="1">
    <citation type="journal article" date="2022" name="Int. J. Syst. Evol. Microbiol.">
        <title>Prevotella herbatica sp. nov., a plant polysaccharide-decomposing anaerobic bacterium isolated from a methanogenic reactor.</title>
        <authorList>
            <person name="Uek A."/>
            <person name="Tonouchi A."/>
            <person name="Kaku N."/>
            <person name="Ueki K."/>
        </authorList>
    </citation>
    <scope>NUCLEOTIDE SEQUENCE [LARGE SCALE GENOMIC DNA]</scope>
    <source>
        <strain evidence="2 3">WR041</strain>
    </source>
</reference>
<dbReference type="Proteomes" id="UP001319045">
    <property type="component" value="Chromosome"/>
</dbReference>
<name>A0ABN6ENL8_9BACT</name>
<sequence length="119" mass="13049">MFSHNFIGAVSFVKVALFGVIARAVYLPIEYVALAQGKSLLYLFQESVSAILLLTSSILGYHIGGLIGLGIGTSISAFMELLFVVVYTHYTFGYKPSIKVIFGTMASFIMLYAMYVIIE</sequence>
<evidence type="ECO:0008006" key="4">
    <source>
        <dbReference type="Google" id="ProtNLM"/>
    </source>
</evidence>
<keyword evidence="1" id="KW-0812">Transmembrane</keyword>
<keyword evidence="1" id="KW-0472">Membrane</keyword>
<feature type="transmembrane region" description="Helical" evidence="1">
    <location>
        <begin position="100"/>
        <end position="118"/>
    </location>
</feature>
<feature type="transmembrane region" description="Helical" evidence="1">
    <location>
        <begin position="39"/>
        <end position="61"/>
    </location>
</feature>
<feature type="transmembrane region" description="Helical" evidence="1">
    <location>
        <begin position="67"/>
        <end position="88"/>
    </location>
</feature>
<evidence type="ECO:0000313" key="3">
    <source>
        <dbReference type="Proteomes" id="UP001319045"/>
    </source>
</evidence>
<keyword evidence="1" id="KW-1133">Transmembrane helix</keyword>
<dbReference type="EMBL" id="AP024484">
    <property type="protein sequence ID" value="BCS86546.1"/>
    <property type="molecule type" value="Genomic_DNA"/>
</dbReference>
<accession>A0ABN6ENL8</accession>
<keyword evidence="3" id="KW-1185">Reference proteome</keyword>
<proteinExistence type="predicted"/>
<gene>
    <name evidence="2" type="ORF">prwr041_24390</name>
</gene>
<evidence type="ECO:0000313" key="2">
    <source>
        <dbReference type="EMBL" id="BCS86546.1"/>
    </source>
</evidence>
<feature type="transmembrane region" description="Helical" evidence="1">
    <location>
        <begin position="6"/>
        <end position="27"/>
    </location>
</feature>